<comment type="caution">
    <text evidence="1">The sequence shown here is derived from an EMBL/GenBank/DDBJ whole genome shotgun (WGS) entry which is preliminary data.</text>
</comment>
<evidence type="ECO:0000313" key="1">
    <source>
        <dbReference type="EMBL" id="NEU73558.1"/>
    </source>
</evidence>
<proteinExistence type="predicted"/>
<dbReference type="Proteomes" id="UP000031549">
    <property type="component" value="Unassembled WGS sequence"/>
</dbReference>
<name>A0A846H9C1_9CYAN</name>
<gene>
    <name evidence="1" type="ORF">PI95_013535</name>
</gene>
<dbReference type="RefSeq" id="WP_052324827.1">
    <property type="nucleotide sequence ID" value="NZ_JTCM02000025.1"/>
</dbReference>
<reference evidence="1 2" key="1">
    <citation type="journal article" date="2015" name="Genome Announc.">
        <title>Draft Genome Sequence of Cyanobacterium Hassallia byssoidea Strain VB512170, Isolated from Monuments in India.</title>
        <authorList>
            <person name="Singh D."/>
            <person name="Chandrababunaidu M.M."/>
            <person name="Panda A."/>
            <person name="Sen D."/>
            <person name="Bhattacharyya S."/>
            <person name="Adhikary S.P."/>
            <person name="Tripathy S."/>
        </authorList>
    </citation>
    <scope>NUCLEOTIDE SEQUENCE [LARGE SCALE GENOMIC DNA]</scope>
    <source>
        <strain evidence="1 2">VB512170</strain>
    </source>
</reference>
<evidence type="ECO:0000313" key="2">
    <source>
        <dbReference type="Proteomes" id="UP000031549"/>
    </source>
</evidence>
<organism evidence="1 2">
    <name type="scientific">Hassallia byssoidea VB512170</name>
    <dbReference type="NCBI Taxonomy" id="1304833"/>
    <lineage>
        <taxon>Bacteria</taxon>
        <taxon>Bacillati</taxon>
        <taxon>Cyanobacteriota</taxon>
        <taxon>Cyanophyceae</taxon>
        <taxon>Nostocales</taxon>
        <taxon>Tolypothrichaceae</taxon>
        <taxon>Hassallia</taxon>
    </lineage>
</organism>
<dbReference type="EMBL" id="JTCM02000025">
    <property type="protein sequence ID" value="NEU73558.1"/>
    <property type="molecule type" value="Genomic_DNA"/>
</dbReference>
<keyword evidence="2" id="KW-1185">Reference proteome</keyword>
<sequence length="122" mass="13675">MDTSTSSGRNSESKVLDEFKEAHIEEIQAIASTLVKITNLSESAVKPHLDAMLEQLVKSKQKPLFYETASAEESIQALKDWSISHRRDTPLLDDYAVSRAGIYEDDSDKILIVSQFIVMKTT</sequence>
<protein>
    <submittedName>
        <fullName evidence="1">Uncharacterized protein</fullName>
    </submittedName>
</protein>
<dbReference type="AlphaFoldDB" id="A0A846H9C1"/>
<accession>A0A846H9C1</accession>